<dbReference type="RefSeq" id="WP_210033387.1">
    <property type="nucleotide sequence ID" value="NZ_JAGINU010000001.1"/>
</dbReference>
<accession>A0ABS4W2D8</accession>
<comment type="caution">
    <text evidence="1">The sequence shown here is derived from an EMBL/GenBank/DDBJ whole genome shotgun (WGS) entry which is preliminary data.</text>
</comment>
<dbReference type="InterPro" id="IPR036477">
    <property type="entry name" value="Formyl_transf_N_sf"/>
</dbReference>
<sequence>MTRISSYCHRNGCVAVTAVNTGVWIHPSALPWWRGLHFTDAEYIAFEAGMRAGEFTLAALRADTDGGSDA</sequence>
<reference evidence="1 2" key="1">
    <citation type="submission" date="2021-03" db="EMBL/GenBank/DDBJ databases">
        <title>Sequencing the genomes of 1000 actinobacteria strains.</title>
        <authorList>
            <person name="Klenk H.-P."/>
        </authorList>
    </citation>
    <scope>NUCLEOTIDE SEQUENCE [LARGE SCALE GENOMIC DNA]</scope>
    <source>
        <strain evidence="1 2">DSM 45256</strain>
    </source>
</reference>
<organism evidence="1 2">
    <name type="scientific">Pseudonocardia parietis</name>
    <dbReference type="NCBI Taxonomy" id="570936"/>
    <lineage>
        <taxon>Bacteria</taxon>
        <taxon>Bacillati</taxon>
        <taxon>Actinomycetota</taxon>
        <taxon>Actinomycetes</taxon>
        <taxon>Pseudonocardiales</taxon>
        <taxon>Pseudonocardiaceae</taxon>
        <taxon>Pseudonocardia</taxon>
    </lineage>
</organism>
<proteinExistence type="predicted"/>
<keyword evidence="2" id="KW-1185">Reference proteome</keyword>
<dbReference type="Proteomes" id="UP001519295">
    <property type="component" value="Unassembled WGS sequence"/>
</dbReference>
<gene>
    <name evidence="1" type="ORF">JOF36_005974</name>
</gene>
<name>A0ABS4W2D8_9PSEU</name>
<dbReference type="EMBL" id="JAGINU010000001">
    <property type="protein sequence ID" value="MBP2370278.1"/>
    <property type="molecule type" value="Genomic_DNA"/>
</dbReference>
<evidence type="ECO:0000313" key="2">
    <source>
        <dbReference type="Proteomes" id="UP001519295"/>
    </source>
</evidence>
<evidence type="ECO:0000313" key="1">
    <source>
        <dbReference type="EMBL" id="MBP2370278.1"/>
    </source>
</evidence>
<dbReference type="SUPFAM" id="SSF53328">
    <property type="entry name" value="Formyltransferase"/>
    <property type="match status" value="1"/>
</dbReference>
<protein>
    <submittedName>
        <fullName evidence="1">Folate-dependent phosphoribosylglycinamide formyltransferase PurN</fullName>
    </submittedName>
</protein>